<accession>A0ABY5TT96</accession>
<reference evidence="2" key="1">
    <citation type="submission" date="2022-08" db="EMBL/GenBank/DDBJ databases">
        <title>Catabolic pathway analysis in culturable SAR92 clade bacteria reveals their overlooked roles in DMSP degradation in coastal seas.</title>
        <authorList>
            <person name="He X."/>
            <person name="Zhang X."/>
            <person name="Zhang Y."/>
        </authorList>
    </citation>
    <scope>NUCLEOTIDE SEQUENCE</scope>
    <source>
        <strain evidence="2">H455</strain>
    </source>
</reference>
<dbReference type="Pfam" id="PF13328">
    <property type="entry name" value="HD_4"/>
    <property type="match status" value="1"/>
</dbReference>
<dbReference type="PANTHER" id="PTHR46246:SF1">
    <property type="entry name" value="GUANOSINE-3',5'-BIS(DIPHOSPHATE) 3'-PYROPHOSPHOHYDROLASE MESH1"/>
    <property type="match status" value="1"/>
</dbReference>
<dbReference type="InterPro" id="IPR003607">
    <property type="entry name" value="HD/PDEase_dom"/>
</dbReference>
<feature type="domain" description="HD/PDEase" evidence="1">
    <location>
        <begin position="26"/>
        <end position="135"/>
    </location>
</feature>
<name>A0ABY5TT96_9GAMM</name>
<proteinExistence type="predicted"/>
<evidence type="ECO:0000313" key="3">
    <source>
        <dbReference type="Proteomes" id="UP001059934"/>
    </source>
</evidence>
<evidence type="ECO:0000313" key="2">
    <source>
        <dbReference type="EMBL" id="UVW35771.1"/>
    </source>
</evidence>
<dbReference type="SUPFAM" id="SSF109604">
    <property type="entry name" value="HD-domain/PDEase-like"/>
    <property type="match status" value="1"/>
</dbReference>
<keyword evidence="3" id="KW-1185">Reference proteome</keyword>
<organism evidence="2 3">
    <name type="scientific">SAR92 clade bacterium H455</name>
    <dbReference type="NCBI Taxonomy" id="2974818"/>
    <lineage>
        <taxon>Bacteria</taxon>
        <taxon>Pseudomonadati</taxon>
        <taxon>Pseudomonadota</taxon>
        <taxon>Gammaproteobacteria</taxon>
        <taxon>Cellvibrionales</taxon>
        <taxon>Porticoccaceae</taxon>
        <taxon>SAR92 clade</taxon>
    </lineage>
</organism>
<dbReference type="InterPro" id="IPR052194">
    <property type="entry name" value="MESH1"/>
</dbReference>
<evidence type="ECO:0000259" key="1">
    <source>
        <dbReference type="SMART" id="SM00471"/>
    </source>
</evidence>
<gene>
    <name evidence="2" type="ORF">NYF23_03950</name>
</gene>
<sequence length="172" mass="19536">MSKLVSKAKIFARQAHESIDQRRKYTNEPYIVHPAAVAKLVATITDDEGMICAAWLHDVLEDTNVTFHELVKEFGNDIAVLVLELTDISKAEDGNRKIRKQKDFEHTRQASTRAKTVKLANLIDNSRSITEFDPRFAKVYMEEKTKLLSALAEGNSELYSIARKIVDDYHAT</sequence>
<dbReference type="Proteomes" id="UP001059934">
    <property type="component" value="Chromosome"/>
</dbReference>
<dbReference type="EMBL" id="CP103416">
    <property type="protein sequence ID" value="UVW35771.1"/>
    <property type="molecule type" value="Genomic_DNA"/>
</dbReference>
<dbReference type="Gene3D" id="1.10.3210.10">
    <property type="entry name" value="Hypothetical protein af1432"/>
    <property type="match status" value="1"/>
</dbReference>
<dbReference type="CDD" id="cd00077">
    <property type="entry name" value="HDc"/>
    <property type="match status" value="1"/>
</dbReference>
<protein>
    <submittedName>
        <fullName evidence="2">HD domain-containing protein</fullName>
    </submittedName>
</protein>
<dbReference type="SMART" id="SM00471">
    <property type="entry name" value="HDc"/>
    <property type="match status" value="1"/>
</dbReference>
<dbReference type="PANTHER" id="PTHR46246">
    <property type="entry name" value="GUANOSINE-3',5'-BIS(DIPHOSPHATE) 3'-PYROPHOSPHOHYDROLASE MESH1"/>
    <property type="match status" value="1"/>
</dbReference>